<dbReference type="Proteomes" id="UP000420635">
    <property type="component" value="Unassembled WGS sequence"/>
</dbReference>
<sequence>MSAAQDKKQRQMKLARLEIVAQLFKRGYSRRKIREEVKNRLDLKSYSLGTVQSDVQTLLAEWREDRIENTDDLVQLELERIDDAVRELWEQWEKSKTDYNKTQRKQKGSPSRDSETGQTSIKTYQTERTETEVICLGDASYIAEIRKQLEERRKLLGLYAPEKKDINANGSFAAYLIESGMIDEAEQEAGEVKEDE</sequence>
<gene>
    <name evidence="1" type="ORF">F7D59_01435</name>
</gene>
<dbReference type="AlphaFoldDB" id="A0A646HLV3"/>
<name>A0A646HLV3_9BACT</name>
<accession>A0A646HLV3</accession>
<comment type="caution">
    <text evidence="1">The sequence shown here is derived from an EMBL/GenBank/DDBJ whole genome shotgun (WGS) entry which is preliminary data.</text>
</comment>
<organism evidence="1 2">
    <name type="scientific">Segatella copri</name>
    <dbReference type="NCBI Taxonomy" id="165179"/>
    <lineage>
        <taxon>Bacteria</taxon>
        <taxon>Pseudomonadati</taxon>
        <taxon>Bacteroidota</taxon>
        <taxon>Bacteroidia</taxon>
        <taxon>Bacteroidales</taxon>
        <taxon>Prevotellaceae</taxon>
        <taxon>Segatella</taxon>
    </lineage>
</organism>
<reference evidence="2" key="1">
    <citation type="submission" date="2019-09" db="EMBL/GenBank/DDBJ databases">
        <title>Distinct polysaccharide growth profiles of human intestinal Prevotella copri isolates.</title>
        <authorList>
            <person name="Fehlner-Peach H."/>
            <person name="Magnabosco C."/>
            <person name="Raghavan V."/>
            <person name="Scher J.U."/>
            <person name="Tett A."/>
            <person name="Cox L.M."/>
            <person name="Gottsegen C."/>
            <person name="Watters A."/>
            <person name="Wiltshire- Gordon J.D."/>
            <person name="Segata N."/>
            <person name="Bonneau R."/>
            <person name="Littman D.R."/>
        </authorList>
    </citation>
    <scope>NUCLEOTIDE SEQUENCE [LARGE SCALE GENOMIC DNA]</scope>
    <source>
        <strain evidence="2">iP54</strain>
    </source>
</reference>
<evidence type="ECO:0000313" key="1">
    <source>
        <dbReference type="EMBL" id="MQN88564.1"/>
    </source>
</evidence>
<dbReference type="RefSeq" id="WP_153114101.1">
    <property type="nucleotide sequence ID" value="NZ_VZAS01000183.1"/>
</dbReference>
<proteinExistence type="predicted"/>
<evidence type="ECO:0000313" key="2">
    <source>
        <dbReference type="Proteomes" id="UP000420635"/>
    </source>
</evidence>
<protein>
    <submittedName>
        <fullName evidence="1">Uncharacterized protein</fullName>
    </submittedName>
</protein>
<dbReference type="EMBL" id="VZBQ01000011">
    <property type="protein sequence ID" value="MQN88564.1"/>
    <property type="molecule type" value="Genomic_DNA"/>
</dbReference>